<dbReference type="AlphaFoldDB" id="A0AAW0H0N2"/>
<dbReference type="EMBL" id="JASBNA010000001">
    <property type="protein sequence ID" value="KAK7696655.1"/>
    <property type="molecule type" value="Genomic_DNA"/>
</dbReference>
<feature type="domain" description="C2H2-type" evidence="1">
    <location>
        <begin position="19"/>
        <end position="41"/>
    </location>
</feature>
<dbReference type="InterPro" id="IPR013087">
    <property type="entry name" value="Znf_C2H2_type"/>
</dbReference>
<evidence type="ECO:0000259" key="1">
    <source>
        <dbReference type="PROSITE" id="PS00028"/>
    </source>
</evidence>
<comment type="caution">
    <text evidence="2">The sequence shown here is derived from an EMBL/GenBank/DDBJ whole genome shotgun (WGS) entry which is preliminary data.</text>
</comment>
<protein>
    <recommendedName>
        <fullName evidence="1">C2H2-type domain-containing protein</fullName>
    </recommendedName>
</protein>
<proteinExistence type="predicted"/>
<dbReference type="PROSITE" id="PS00028">
    <property type="entry name" value="ZINC_FINGER_C2H2_1"/>
    <property type="match status" value="1"/>
</dbReference>
<sequence>MSTLTVREELYGLPGSSRCPHEQCKLEFNDYAKLYAHLWYHKGLPESIVPIYESCSWPGCSERVIGEQRVLHHLMLHAQAMRHVCPHLTEWERGCRTLCKTIRHSQDSLNEHRLQEHGYSVLQEYAAHPWVEDQNVSLEDAELIGLVQDAIEEEDEEGEQFEVEHMLEIEDADEQQHGPDDHPNREQQPLVVIPEQNIDHVGQDPIPVEYNQVLYHDQQFEDWLNALPFPVVPYDYPQAFEVAVQPQADDNYLNNLGAPVIPGDHNAYNEIPPAFNGDVVPQDFDFPHADQLAGGEGNVEGVFQQAPEIGMMAQAYQPVDNAAGEVQWDAQQDLFNMPFVNQGPVVNADEYGNQQFEPLAVAPYPFPLEDFPNPQGAAPEPNLPVVQPGSVFVPSSNPAPCSAAVAMLALAQPNMGLQALGAGQVVHVLLRLEGVDAPPQEFPLRWDPNTGTYMPHQDRSGVTAQIVFAN</sequence>
<reference evidence="2 3" key="1">
    <citation type="submission" date="2022-09" db="EMBL/GenBank/DDBJ databases">
        <authorList>
            <person name="Palmer J.M."/>
        </authorList>
    </citation>
    <scope>NUCLEOTIDE SEQUENCE [LARGE SCALE GENOMIC DNA]</scope>
    <source>
        <strain evidence="2 3">DSM 7382</strain>
    </source>
</reference>
<name>A0AAW0H0N2_9APHY</name>
<gene>
    <name evidence="2" type="ORF">QCA50_001313</name>
</gene>
<accession>A0AAW0H0N2</accession>
<evidence type="ECO:0000313" key="3">
    <source>
        <dbReference type="Proteomes" id="UP001385951"/>
    </source>
</evidence>
<dbReference type="Proteomes" id="UP001385951">
    <property type="component" value="Unassembled WGS sequence"/>
</dbReference>
<evidence type="ECO:0000313" key="2">
    <source>
        <dbReference type="EMBL" id="KAK7696655.1"/>
    </source>
</evidence>
<organism evidence="2 3">
    <name type="scientific">Cerrena zonata</name>
    <dbReference type="NCBI Taxonomy" id="2478898"/>
    <lineage>
        <taxon>Eukaryota</taxon>
        <taxon>Fungi</taxon>
        <taxon>Dikarya</taxon>
        <taxon>Basidiomycota</taxon>
        <taxon>Agaricomycotina</taxon>
        <taxon>Agaricomycetes</taxon>
        <taxon>Polyporales</taxon>
        <taxon>Cerrenaceae</taxon>
        <taxon>Cerrena</taxon>
    </lineage>
</organism>
<keyword evidence="3" id="KW-1185">Reference proteome</keyword>